<evidence type="ECO:0000256" key="5">
    <source>
        <dbReference type="ARBA" id="ARBA00022989"/>
    </source>
</evidence>
<dbReference type="PROSITE" id="PS50928">
    <property type="entry name" value="ABC_TM1"/>
    <property type="match status" value="1"/>
</dbReference>
<comment type="caution">
    <text evidence="9">The sequence shown here is derived from an EMBL/GenBank/DDBJ whole genome shotgun (WGS) entry which is preliminary data.</text>
</comment>
<dbReference type="EMBL" id="JBHSXN010000004">
    <property type="protein sequence ID" value="MFC6954787.1"/>
    <property type="molecule type" value="Genomic_DNA"/>
</dbReference>
<feature type="transmembrane region" description="Helical" evidence="7">
    <location>
        <begin position="12"/>
        <end position="33"/>
    </location>
</feature>
<dbReference type="InterPro" id="IPR035906">
    <property type="entry name" value="MetI-like_sf"/>
</dbReference>
<dbReference type="AlphaFoldDB" id="A0ABD5VH11"/>
<organism evidence="9 10">
    <name type="scientific">Halorubellus litoreus</name>
    <dbReference type="NCBI Taxonomy" id="755308"/>
    <lineage>
        <taxon>Archaea</taxon>
        <taxon>Methanobacteriati</taxon>
        <taxon>Methanobacteriota</taxon>
        <taxon>Stenosarchaea group</taxon>
        <taxon>Halobacteria</taxon>
        <taxon>Halobacteriales</taxon>
        <taxon>Halorubellaceae</taxon>
        <taxon>Halorubellus</taxon>
    </lineage>
</organism>
<dbReference type="Gene3D" id="1.10.3720.10">
    <property type="entry name" value="MetI-like"/>
    <property type="match status" value="1"/>
</dbReference>
<evidence type="ECO:0000259" key="8">
    <source>
        <dbReference type="PROSITE" id="PS50928"/>
    </source>
</evidence>
<accession>A0ABD5VH11</accession>
<name>A0ABD5VH11_9EURY</name>
<dbReference type="PANTHER" id="PTHR43163">
    <property type="entry name" value="DIPEPTIDE TRANSPORT SYSTEM PERMEASE PROTEIN DPPB-RELATED"/>
    <property type="match status" value="1"/>
</dbReference>
<evidence type="ECO:0000313" key="9">
    <source>
        <dbReference type="EMBL" id="MFC6954787.1"/>
    </source>
</evidence>
<dbReference type="Pfam" id="PF00528">
    <property type="entry name" value="BPD_transp_1"/>
    <property type="match status" value="1"/>
</dbReference>
<comment type="similarity">
    <text evidence="7">Belongs to the binding-protein-dependent transport system permease family.</text>
</comment>
<evidence type="ECO:0000256" key="3">
    <source>
        <dbReference type="ARBA" id="ARBA00022475"/>
    </source>
</evidence>
<feature type="transmembrane region" description="Helical" evidence="7">
    <location>
        <begin position="135"/>
        <end position="163"/>
    </location>
</feature>
<dbReference type="PANTHER" id="PTHR43163:SF6">
    <property type="entry name" value="DIPEPTIDE TRANSPORT SYSTEM PERMEASE PROTEIN DPPB-RELATED"/>
    <property type="match status" value="1"/>
</dbReference>
<protein>
    <submittedName>
        <fullName evidence="9">ABC transporter permease</fullName>
    </submittedName>
</protein>
<keyword evidence="10" id="KW-1185">Reference proteome</keyword>
<evidence type="ECO:0000256" key="6">
    <source>
        <dbReference type="ARBA" id="ARBA00023136"/>
    </source>
</evidence>
<sequence length="328" mass="36363">MMSFRRFLVKRTVIAALLTLVSVSIIFATLRLLPSDPFSGLVASGSLTPEQVTELRAMYGLDEPIYVQYVKYVRNLFTLQFGVSLTQQRPVGQIVIPALVNTLVLLLPALIVTSIVSSIAGMYAGWNRGSWFEQWSIVVTTFFRATPIFVTGIFLLIIFSYGLNWLPAFGMRSPLANPQGYVATYLSVDFLKHYILPFTASVLFFSGDFLMLARNSIVERKGSEFLKLHRAKGLSEREQLARAGRNSLLPLVTYFALRTGMIFQGVITLEVVFAWPGIGRALVQAILQQDYPTVQAAVFIMAVAVIVMNLTADLAYAKLDPTIEAGDV</sequence>
<keyword evidence="6 7" id="KW-0472">Membrane</keyword>
<keyword evidence="2 7" id="KW-0813">Transport</keyword>
<dbReference type="InterPro" id="IPR000515">
    <property type="entry name" value="MetI-like"/>
</dbReference>
<dbReference type="SUPFAM" id="SSF161098">
    <property type="entry name" value="MetI-like"/>
    <property type="match status" value="1"/>
</dbReference>
<dbReference type="GO" id="GO:0005886">
    <property type="term" value="C:plasma membrane"/>
    <property type="evidence" value="ECO:0007669"/>
    <property type="project" value="UniProtKB-SubCell"/>
</dbReference>
<reference evidence="9 10" key="1">
    <citation type="journal article" date="2019" name="Int. J. Syst. Evol. Microbiol.">
        <title>The Global Catalogue of Microorganisms (GCM) 10K type strain sequencing project: providing services to taxonomists for standard genome sequencing and annotation.</title>
        <authorList>
            <consortium name="The Broad Institute Genomics Platform"/>
            <consortium name="The Broad Institute Genome Sequencing Center for Infectious Disease"/>
            <person name="Wu L."/>
            <person name="Ma J."/>
        </authorList>
    </citation>
    <scope>NUCLEOTIDE SEQUENCE [LARGE SCALE GENOMIC DNA]</scope>
    <source>
        <strain evidence="9 10">GX26</strain>
    </source>
</reference>
<feature type="transmembrane region" description="Helical" evidence="7">
    <location>
        <begin position="296"/>
        <end position="316"/>
    </location>
</feature>
<evidence type="ECO:0000256" key="1">
    <source>
        <dbReference type="ARBA" id="ARBA00004651"/>
    </source>
</evidence>
<evidence type="ECO:0000256" key="2">
    <source>
        <dbReference type="ARBA" id="ARBA00022448"/>
    </source>
</evidence>
<dbReference type="InterPro" id="IPR045621">
    <property type="entry name" value="BPD_transp_1_N"/>
</dbReference>
<keyword evidence="3" id="KW-1003">Cell membrane</keyword>
<dbReference type="RefSeq" id="WP_379762809.1">
    <property type="nucleotide sequence ID" value="NZ_JAZAQL010000004.1"/>
</dbReference>
<gene>
    <name evidence="9" type="ORF">ACFQGB_18120</name>
</gene>
<comment type="subcellular location">
    <subcellularLocation>
        <location evidence="1 7">Cell membrane</location>
        <topology evidence="1 7">Multi-pass membrane protein</topology>
    </subcellularLocation>
</comment>
<feature type="domain" description="ABC transmembrane type-1" evidence="8">
    <location>
        <begin position="99"/>
        <end position="312"/>
    </location>
</feature>
<keyword evidence="5 7" id="KW-1133">Transmembrane helix</keyword>
<keyword evidence="4 7" id="KW-0812">Transmembrane</keyword>
<evidence type="ECO:0000256" key="4">
    <source>
        <dbReference type="ARBA" id="ARBA00022692"/>
    </source>
</evidence>
<evidence type="ECO:0000313" key="10">
    <source>
        <dbReference type="Proteomes" id="UP001596395"/>
    </source>
</evidence>
<dbReference type="Proteomes" id="UP001596395">
    <property type="component" value="Unassembled WGS sequence"/>
</dbReference>
<evidence type="ECO:0000256" key="7">
    <source>
        <dbReference type="RuleBase" id="RU363032"/>
    </source>
</evidence>
<dbReference type="Pfam" id="PF19300">
    <property type="entry name" value="BPD_transp_1_N"/>
    <property type="match status" value="1"/>
</dbReference>
<feature type="transmembrane region" description="Helical" evidence="7">
    <location>
        <begin position="94"/>
        <end position="123"/>
    </location>
</feature>
<feature type="transmembrane region" description="Helical" evidence="7">
    <location>
        <begin position="255"/>
        <end position="276"/>
    </location>
</feature>
<proteinExistence type="inferred from homology"/>
<feature type="transmembrane region" description="Helical" evidence="7">
    <location>
        <begin position="194"/>
        <end position="213"/>
    </location>
</feature>